<accession>A0ABP0VW20</accession>
<dbReference type="PANTHER" id="PTHR31839">
    <property type="entry name" value="DEHYDRATION-RESPONSIVE ELEMENT-BINDING PROTEIN 1D"/>
    <property type="match status" value="1"/>
</dbReference>
<protein>
    <submittedName>
        <fullName evidence="2">Uncharacterized protein</fullName>
    </submittedName>
</protein>
<feature type="compositionally biased region" description="Basic and acidic residues" evidence="1">
    <location>
        <begin position="110"/>
        <end position="123"/>
    </location>
</feature>
<feature type="compositionally biased region" description="Polar residues" evidence="1">
    <location>
        <begin position="284"/>
        <end position="293"/>
    </location>
</feature>
<organism evidence="2 3">
    <name type="scientific">Sphagnum jensenii</name>
    <dbReference type="NCBI Taxonomy" id="128206"/>
    <lineage>
        <taxon>Eukaryota</taxon>
        <taxon>Viridiplantae</taxon>
        <taxon>Streptophyta</taxon>
        <taxon>Embryophyta</taxon>
        <taxon>Bryophyta</taxon>
        <taxon>Sphagnophytina</taxon>
        <taxon>Sphagnopsida</taxon>
        <taxon>Sphagnales</taxon>
        <taxon>Sphagnaceae</taxon>
        <taxon>Sphagnum</taxon>
    </lineage>
</organism>
<dbReference type="EMBL" id="OZ020105">
    <property type="protein sequence ID" value="CAK9257590.1"/>
    <property type="molecule type" value="Genomic_DNA"/>
</dbReference>
<evidence type="ECO:0000313" key="3">
    <source>
        <dbReference type="Proteomes" id="UP001497444"/>
    </source>
</evidence>
<proteinExistence type="predicted"/>
<feature type="compositionally biased region" description="Polar residues" evidence="1">
    <location>
        <begin position="375"/>
        <end position="394"/>
    </location>
</feature>
<dbReference type="Proteomes" id="UP001497444">
    <property type="component" value="Chromosome 10"/>
</dbReference>
<dbReference type="PANTHER" id="PTHR31839:SF2">
    <property type="entry name" value="DEHYDRATION-RESPONSIVE ELEMENT-BINDING PROTEIN 1D"/>
    <property type="match status" value="1"/>
</dbReference>
<keyword evidence="3" id="KW-1185">Reference proteome</keyword>
<feature type="region of interest" description="Disordered" evidence="1">
    <location>
        <begin position="43"/>
        <end position="132"/>
    </location>
</feature>
<name>A0ABP0VW20_9BRYO</name>
<feature type="region of interest" description="Disordered" evidence="1">
    <location>
        <begin position="367"/>
        <end position="422"/>
    </location>
</feature>
<evidence type="ECO:0000313" key="2">
    <source>
        <dbReference type="EMBL" id="CAK9257590.1"/>
    </source>
</evidence>
<feature type="compositionally biased region" description="Basic and acidic residues" evidence="1">
    <location>
        <begin position="269"/>
        <end position="278"/>
    </location>
</feature>
<feature type="region of interest" description="Disordered" evidence="1">
    <location>
        <begin position="258"/>
        <end position="310"/>
    </location>
</feature>
<reference evidence="2" key="1">
    <citation type="submission" date="2024-02" db="EMBL/GenBank/DDBJ databases">
        <authorList>
            <consortium name="ELIXIR-Norway"/>
            <consortium name="Elixir Norway"/>
        </authorList>
    </citation>
    <scope>NUCLEOTIDE SEQUENCE</scope>
</reference>
<evidence type="ECO:0000256" key="1">
    <source>
        <dbReference type="SAM" id="MobiDB-lite"/>
    </source>
</evidence>
<dbReference type="InterPro" id="IPR045277">
    <property type="entry name" value="DRE1A-I"/>
</dbReference>
<gene>
    <name evidence="2" type="ORF">CSSPJE1EN1_LOCUS3068</name>
</gene>
<sequence>MPDKSTDSESPCAREISKISKKTYFSGSGKSASSPIDKLCILSSSSDEEDTSVESPRGVRIFEKKDAGNSFSEKSVDAPGGTGSAIGKNRSGQSACRVSGFGSEGSSETACRDSRRPQEDPRARINGVRCRSDSQKHTVEVRPCNFKKKLWGGTYTRMEMALRVKDALKFYTGCKKLRYHFPDSHAFFASLRPLSISFKDLDPLCKKKIRVGNKVVLVHTHFSKLVRERAAEFNVMKNSTPARISIPDSVAVDKMHQSRVPLRTPPHNGTKELPHRAPLDLGSSKPSLSSTDQVKPLSRQPEPLERGEDFQGEEHLELSVPHEVSMISPAEEAVLNNHLEAAHCGNFAAKLVFSEWNCDEQTAGFQIGTPDVEMPSNQQPSGITGTMDFTSAAHNTDPVRPNGLDEDSDKDPLQNKSDQSGLRSQFMELHRPSLLDVPNLAATGIENRDPSLPASEEHGFWWRPVGHGALLMNRKESQLGTCMAHNPSAVLQFP</sequence>